<accession>A0A2P6MW66</accession>
<reference evidence="1 2" key="1">
    <citation type="journal article" date="2018" name="Genome Biol. Evol.">
        <title>Multiple Roots of Fruiting Body Formation in Amoebozoa.</title>
        <authorList>
            <person name="Hillmann F."/>
            <person name="Forbes G."/>
            <person name="Novohradska S."/>
            <person name="Ferling I."/>
            <person name="Riege K."/>
            <person name="Groth M."/>
            <person name="Westermann M."/>
            <person name="Marz M."/>
            <person name="Spaller T."/>
            <person name="Winckler T."/>
            <person name="Schaap P."/>
            <person name="Glockner G."/>
        </authorList>
    </citation>
    <scope>NUCLEOTIDE SEQUENCE [LARGE SCALE GENOMIC DNA]</scope>
    <source>
        <strain evidence="1 2">Jena</strain>
    </source>
</reference>
<dbReference type="AlphaFoldDB" id="A0A2P6MW66"/>
<organism evidence="1 2">
    <name type="scientific">Planoprotostelium fungivorum</name>
    <dbReference type="NCBI Taxonomy" id="1890364"/>
    <lineage>
        <taxon>Eukaryota</taxon>
        <taxon>Amoebozoa</taxon>
        <taxon>Evosea</taxon>
        <taxon>Variosea</taxon>
        <taxon>Cavosteliida</taxon>
        <taxon>Cavosteliaceae</taxon>
        <taxon>Planoprotostelium</taxon>
    </lineage>
</organism>
<proteinExistence type="predicted"/>
<dbReference type="InParanoid" id="A0A2P6MW66"/>
<sequence length="159" mass="18487">MPLPLQGTSLNELLPFENARILSCDSFLPVPRYFPRNVFFHVFKEAAATRLEQVMYHDNTQETSQAVQQLTHRGTDQKHTTERTQHLRIRCIMRQEREWTASIPMPHTKRTKRQHLPTTTSNDDIHSAIMKKETDISHIKNITKPTRDKRGITRTSSAA</sequence>
<gene>
    <name evidence="1" type="ORF">PROFUN_01676</name>
</gene>
<evidence type="ECO:0000313" key="2">
    <source>
        <dbReference type="Proteomes" id="UP000241769"/>
    </source>
</evidence>
<comment type="caution">
    <text evidence="1">The sequence shown here is derived from an EMBL/GenBank/DDBJ whole genome shotgun (WGS) entry which is preliminary data.</text>
</comment>
<dbReference type="Proteomes" id="UP000241769">
    <property type="component" value="Unassembled WGS sequence"/>
</dbReference>
<dbReference type="EMBL" id="MDYQ01000353">
    <property type="protein sequence ID" value="PRP75960.1"/>
    <property type="molecule type" value="Genomic_DNA"/>
</dbReference>
<name>A0A2P6MW66_9EUKA</name>
<protein>
    <submittedName>
        <fullName evidence="1">Uncharacterized protein</fullName>
    </submittedName>
</protein>
<evidence type="ECO:0000313" key="1">
    <source>
        <dbReference type="EMBL" id="PRP75960.1"/>
    </source>
</evidence>
<keyword evidence="2" id="KW-1185">Reference proteome</keyword>